<proteinExistence type="predicted"/>
<feature type="compositionally biased region" description="Polar residues" evidence="1">
    <location>
        <begin position="48"/>
        <end position="63"/>
    </location>
</feature>
<sequence>MENQDNHSFPFENADVADDVISLKDLLERRNILLKKKEEIIRKHNDHNQPPLQSDSKPSSANILQQEQNHDITSEFNTFTTLLSTVPTQRENKITPLELNVNVVEHNDGLDFSSYDSVADPSYVALSDITNLKPLSPENMEWFPEREIEEKSKTNKKKRKGDQKNWKRMKNKRQRMLGEEYIGFKKDGFKFIQNNPKPARIMGPICMSMRCFSGKAMYCSKLTEEVRSEIFKTYWKMSWQEKKMYVSSMVDQIPTTRKTKGSNSRRSDTKKYFLKVNDKKERVCQKTFLETLGIKEWTVRYWLGEKMNKSEFEPEQREVIVKEPKKDLAKKYLIALPKLPSHYCRQSSSKLYLEPIIQSKSQLYRLYVDYSVSRNEPVASRKIYNCGMFKFRISEKCSPLWLAFRSILVFESSRDSLDLIQ</sequence>
<gene>
    <name evidence="2" type="ORF">DCHRY22_LOCUS12000</name>
</gene>
<evidence type="ECO:0000256" key="1">
    <source>
        <dbReference type="SAM" id="MobiDB-lite"/>
    </source>
</evidence>
<name>A0A8J2W2U4_9NEOP</name>
<evidence type="ECO:0000313" key="2">
    <source>
        <dbReference type="EMBL" id="CAG9576309.1"/>
    </source>
</evidence>
<feature type="region of interest" description="Disordered" evidence="1">
    <location>
        <begin position="149"/>
        <end position="170"/>
    </location>
</feature>
<dbReference type="EMBL" id="CAKASE010000074">
    <property type="protein sequence ID" value="CAG9576309.1"/>
    <property type="molecule type" value="Genomic_DNA"/>
</dbReference>
<reference evidence="2" key="1">
    <citation type="submission" date="2021-09" db="EMBL/GenBank/DDBJ databases">
        <authorList>
            <person name="Martin H S."/>
        </authorList>
    </citation>
    <scope>NUCLEOTIDE SEQUENCE</scope>
</reference>
<dbReference type="PANTHER" id="PTHR10773">
    <property type="entry name" value="DNA-DIRECTED RNA POLYMERASES I, II, AND III SUBUNIT RPABC2"/>
    <property type="match status" value="1"/>
</dbReference>
<dbReference type="Proteomes" id="UP000789524">
    <property type="component" value="Unassembled WGS sequence"/>
</dbReference>
<accession>A0A8J2W2U4</accession>
<protein>
    <submittedName>
        <fullName evidence="2">(African queen) hypothetical protein</fullName>
    </submittedName>
</protein>
<dbReference type="OrthoDB" id="7436568at2759"/>
<organism evidence="2 3">
    <name type="scientific">Danaus chrysippus</name>
    <name type="common">African queen</name>
    <dbReference type="NCBI Taxonomy" id="151541"/>
    <lineage>
        <taxon>Eukaryota</taxon>
        <taxon>Metazoa</taxon>
        <taxon>Ecdysozoa</taxon>
        <taxon>Arthropoda</taxon>
        <taxon>Hexapoda</taxon>
        <taxon>Insecta</taxon>
        <taxon>Pterygota</taxon>
        <taxon>Neoptera</taxon>
        <taxon>Endopterygota</taxon>
        <taxon>Lepidoptera</taxon>
        <taxon>Glossata</taxon>
        <taxon>Ditrysia</taxon>
        <taxon>Papilionoidea</taxon>
        <taxon>Nymphalidae</taxon>
        <taxon>Danainae</taxon>
        <taxon>Danaini</taxon>
        <taxon>Danaina</taxon>
        <taxon>Danaus</taxon>
        <taxon>Anosia</taxon>
    </lineage>
</organism>
<dbReference type="AlphaFoldDB" id="A0A8J2W2U4"/>
<feature type="region of interest" description="Disordered" evidence="1">
    <location>
        <begin position="42"/>
        <end position="63"/>
    </location>
</feature>
<comment type="caution">
    <text evidence="2">The sequence shown here is derived from an EMBL/GenBank/DDBJ whole genome shotgun (WGS) entry which is preliminary data.</text>
</comment>
<evidence type="ECO:0000313" key="3">
    <source>
        <dbReference type="Proteomes" id="UP000789524"/>
    </source>
</evidence>
<feature type="compositionally biased region" description="Basic residues" evidence="1">
    <location>
        <begin position="154"/>
        <end position="170"/>
    </location>
</feature>
<keyword evidence="3" id="KW-1185">Reference proteome</keyword>
<dbReference type="PANTHER" id="PTHR10773:SF19">
    <property type="match status" value="1"/>
</dbReference>